<dbReference type="RefSeq" id="WP_354552025.1">
    <property type="nucleotide sequence ID" value="NZ_JBEPSD010000003.1"/>
</dbReference>
<dbReference type="Pfam" id="PF04773">
    <property type="entry name" value="FecR"/>
    <property type="match status" value="1"/>
</dbReference>
<organism evidence="4 5">
    <name type="scientific">Rhodanobacter soli</name>
    <dbReference type="NCBI Taxonomy" id="590609"/>
    <lineage>
        <taxon>Bacteria</taxon>
        <taxon>Pseudomonadati</taxon>
        <taxon>Pseudomonadota</taxon>
        <taxon>Gammaproteobacteria</taxon>
        <taxon>Lysobacterales</taxon>
        <taxon>Rhodanobacteraceae</taxon>
        <taxon>Rhodanobacter</taxon>
    </lineage>
</organism>
<dbReference type="Pfam" id="PF16220">
    <property type="entry name" value="DUF4880"/>
    <property type="match status" value="1"/>
</dbReference>
<name>A0ABV2Q046_9GAMM</name>
<evidence type="ECO:0000259" key="3">
    <source>
        <dbReference type="Pfam" id="PF16220"/>
    </source>
</evidence>
<sequence length="336" mass="36320">MAINTGFEEETMRMAAIWWTQLRDPEPSVDLLERWSAWIAADPSNAQAFAQLNALGDMAANASTNQRQQLIDEFAPRRVSRQRRPLLAAAAAVVIGVALLGGWWTLRGGLDPAGPPQEYASAVAENRDIQLPDGTAVQLGAASTLTTRYARDRRDIDLRTGEAFFTVTHDNSRPFVVTAGPLHIEDLGTAFNVRRTGQRVSVTVTEGRVRLSPADGASSGANLTSGRLDLVAGQRAEYDPATGAVSVSEVSIEHAAAWRHHRLEFVNEPLSAVLANVNRYSHQPVQLADPRLGELMFTGTVNTTTIDSWVGALPHVFPVQVSTFADHVVLSSAGQP</sequence>
<keyword evidence="1" id="KW-0472">Membrane</keyword>
<feature type="transmembrane region" description="Helical" evidence="1">
    <location>
        <begin position="86"/>
        <end position="106"/>
    </location>
</feature>
<protein>
    <submittedName>
        <fullName evidence="4">Transmembrane sensor</fullName>
    </submittedName>
</protein>
<evidence type="ECO:0000256" key="1">
    <source>
        <dbReference type="SAM" id="Phobius"/>
    </source>
</evidence>
<accession>A0ABV2Q046</accession>
<keyword evidence="1" id="KW-1133">Transmembrane helix</keyword>
<dbReference type="PANTHER" id="PTHR30273">
    <property type="entry name" value="PERIPLASMIC SIGNAL SENSOR AND SIGMA FACTOR ACTIVATOR FECR-RELATED"/>
    <property type="match status" value="1"/>
</dbReference>
<dbReference type="Proteomes" id="UP001549251">
    <property type="component" value="Unassembled WGS sequence"/>
</dbReference>
<dbReference type="InterPro" id="IPR012373">
    <property type="entry name" value="Ferrdict_sens_TM"/>
</dbReference>
<keyword evidence="5" id="KW-1185">Reference proteome</keyword>
<dbReference type="Gene3D" id="2.60.120.1440">
    <property type="match status" value="1"/>
</dbReference>
<evidence type="ECO:0000313" key="4">
    <source>
        <dbReference type="EMBL" id="MET4570652.1"/>
    </source>
</evidence>
<dbReference type="InterPro" id="IPR006860">
    <property type="entry name" value="FecR"/>
</dbReference>
<dbReference type="InterPro" id="IPR032623">
    <property type="entry name" value="FecR_N"/>
</dbReference>
<dbReference type="EMBL" id="JBEPSD010000003">
    <property type="protein sequence ID" value="MET4570652.1"/>
    <property type="molecule type" value="Genomic_DNA"/>
</dbReference>
<evidence type="ECO:0000313" key="5">
    <source>
        <dbReference type="Proteomes" id="UP001549251"/>
    </source>
</evidence>
<evidence type="ECO:0000259" key="2">
    <source>
        <dbReference type="Pfam" id="PF04773"/>
    </source>
</evidence>
<reference evidence="4 5" key="1">
    <citation type="submission" date="2024-06" db="EMBL/GenBank/DDBJ databases">
        <title>Sorghum-associated microbial communities from plants grown in Nebraska, USA.</title>
        <authorList>
            <person name="Schachtman D."/>
        </authorList>
    </citation>
    <scope>NUCLEOTIDE SEQUENCE [LARGE SCALE GENOMIC DNA]</scope>
    <source>
        <strain evidence="4 5">1757</strain>
    </source>
</reference>
<dbReference type="Gene3D" id="3.55.50.30">
    <property type="match status" value="1"/>
</dbReference>
<keyword evidence="1 4" id="KW-0812">Transmembrane</keyword>
<dbReference type="PANTHER" id="PTHR30273:SF2">
    <property type="entry name" value="PROTEIN FECR"/>
    <property type="match status" value="1"/>
</dbReference>
<feature type="domain" description="FecR N-terminal" evidence="3">
    <location>
        <begin position="15"/>
        <end position="55"/>
    </location>
</feature>
<comment type="caution">
    <text evidence="4">The sequence shown here is derived from an EMBL/GenBank/DDBJ whole genome shotgun (WGS) entry which is preliminary data.</text>
</comment>
<dbReference type="PIRSF" id="PIRSF018266">
    <property type="entry name" value="FecR"/>
    <property type="match status" value="1"/>
</dbReference>
<gene>
    <name evidence="4" type="ORF">ABIE04_003031</name>
</gene>
<feature type="domain" description="FecR protein" evidence="2">
    <location>
        <begin position="119"/>
        <end position="210"/>
    </location>
</feature>
<proteinExistence type="predicted"/>